<dbReference type="CTD" id="20325988"/>
<proteinExistence type="inferred from homology"/>
<reference evidence="3 4" key="1">
    <citation type="submission" date="2013-11" db="EMBL/GenBank/DDBJ databases">
        <title>Opisthorchis viverrini - life in the bile duct.</title>
        <authorList>
            <person name="Young N.D."/>
            <person name="Nagarajan N."/>
            <person name="Lin S.J."/>
            <person name="Korhonen P.K."/>
            <person name="Jex A.R."/>
            <person name="Hall R.S."/>
            <person name="Safavi-Hemami H."/>
            <person name="Kaewkong W."/>
            <person name="Bertrand D."/>
            <person name="Gao S."/>
            <person name="Seet Q."/>
            <person name="Wongkham S."/>
            <person name="Teh B.T."/>
            <person name="Wongkham C."/>
            <person name="Intapan P.M."/>
            <person name="Maleewong W."/>
            <person name="Yang X."/>
            <person name="Hu M."/>
            <person name="Wang Z."/>
            <person name="Hofmann A."/>
            <person name="Sternberg P.W."/>
            <person name="Tan P."/>
            <person name="Wang J."/>
            <person name="Gasser R.B."/>
        </authorList>
    </citation>
    <scope>NUCLEOTIDE SEQUENCE [LARGE SCALE GENOMIC DNA]</scope>
</reference>
<keyword evidence="4" id="KW-1185">Reference proteome</keyword>
<dbReference type="PANTHER" id="PTHR21021">
    <property type="entry name" value="GAF/PUTATIVE CYTOSKELETAL PROTEIN"/>
    <property type="match status" value="1"/>
</dbReference>
<dbReference type="Pfam" id="PF04176">
    <property type="entry name" value="TIP41"/>
    <property type="match status" value="1"/>
</dbReference>
<gene>
    <name evidence="3" type="ORF">T265_11820</name>
</gene>
<dbReference type="KEGG" id="ovi:T265_11820"/>
<dbReference type="InterPro" id="IPR007303">
    <property type="entry name" value="TIP41-like"/>
</dbReference>
<comment type="similarity">
    <text evidence="1">Belongs to the TIP41 family.</text>
</comment>
<dbReference type="Proteomes" id="UP000054324">
    <property type="component" value="Unassembled WGS sequence"/>
</dbReference>
<dbReference type="GO" id="GO:0005829">
    <property type="term" value="C:cytosol"/>
    <property type="evidence" value="ECO:0007669"/>
    <property type="project" value="TreeGrafter"/>
</dbReference>
<dbReference type="OrthoDB" id="10253878at2759"/>
<organism evidence="3 4">
    <name type="scientific">Opisthorchis viverrini</name>
    <name type="common">Southeast Asian liver fluke</name>
    <dbReference type="NCBI Taxonomy" id="6198"/>
    <lineage>
        <taxon>Eukaryota</taxon>
        <taxon>Metazoa</taxon>
        <taxon>Spiralia</taxon>
        <taxon>Lophotrochozoa</taxon>
        <taxon>Platyhelminthes</taxon>
        <taxon>Trematoda</taxon>
        <taxon>Digenea</taxon>
        <taxon>Opisthorchiida</taxon>
        <taxon>Opisthorchiata</taxon>
        <taxon>Opisthorchiidae</taxon>
        <taxon>Opisthorchis</taxon>
    </lineage>
</organism>
<dbReference type="EMBL" id="KL597223">
    <property type="protein sequence ID" value="KER19397.1"/>
    <property type="molecule type" value="Genomic_DNA"/>
</dbReference>
<dbReference type="PANTHER" id="PTHR21021:SF16">
    <property type="entry name" value="TIP41-LIKE PROTEIN"/>
    <property type="match status" value="1"/>
</dbReference>
<evidence type="ECO:0000256" key="1">
    <source>
        <dbReference type="ARBA" id="ARBA00006658"/>
    </source>
</evidence>
<evidence type="ECO:0000313" key="3">
    <source>
        <dbReference type="EMBL" id="KER19397.1"/>
    </source>
</evidence>
<dbReference type="GO" id="GO:0031929">
    <property type="term" value="P:TOR signaling"/>
    <property type="evidence" value="ECO:0007669"/>
    <property type="project" value="TreeGrafter"/>
</dbReference>
<name>A0A074Z1N3_OPIVI</name>
<dbReference type="STRING" id="6198.A0A074Z1N3"/>
<accession>A0A074Z1N3</accession>
<dbReference type="AlphaFoldDB" id="A0A074Z1N3"/>
<dbReference type="GeneID" id="20325988"/>
<sequence>MFVDEPTNAIQFIVMDFAPTKCKVMLLYMHSLDTAIQGKALEVVERFTYLGICIRSDYSVTDAVAFANLSYLWRESSISQNLSGSAYQATVWVVSLYGCEIWPVRAADLRCLQVFHSRCLRTIACMGWCQIIRNLPIRIVVFVPTSNWRNQRVGQPLTWQRGMKEITKCLRNVGATRLPGWGPRDPHCAWLGTVQDMTANPCRWRSYCHFLSRLPEYVFGEYSFDCWHIALVEHHILKSVGPEREAFERQLRLPNLPEMIFDKNRLCVDYKAGLKPRCAIEFTALDALQLVDAEQISVQVPIARAWREARANAEEQLDHPKPYDWTFTTLYTGTLLGDWTIEPYEPGLDLALLQRRDPILFYAETTLYEDELGDNGVAMLHLKLRAMNTGFLLLQRFFLRVDGGLVRVYDTRLQWRKGDNYLIREVKRSQSSSWEPAMTGVTLMAADAFCDQILEKRTEKLTPAIS</sequence>
<evidence type="ECO:0000256" key="2">
    <source>
        <dbReference type="ARBA" id="ARBA00018951"/>
    </source>
</evidence>
<dbReference type="RefSeq" id="XP_009176859.1">
    <property type="nucleotide sequence ID" value="XM_009178595.1"/>
</dbReference>
<protein>
    <recommendedName>
        <fullName evidence="2">TIP41-like protein</fullName>
    </recommendedName>
</protein>
<evidence type="ECO:0000313" key="4">
    <source>
        <dbReference type="Proteomes" id="UP000054324"/>
    </source>
</evidence>
<dbReference type="InterPro" id="IPR051330">
    <property type="entry name" value="Phosphatase_reg/MetRdx"/>
</dbReference>